<evidence type="ECO:0008006" key="3">
    <source>
        <dbReference type="Google" id="ProtNLM"/>
    </source>
</evidence>
<sequence length="241" mass="27361">MQVSDYIRNTISRLPISYVFTYRDFNPDVNDREAIIKALNRMVAKGEIAKLSKGKYYKPKETSFGLVPPDQYQVVKDLLGKGDNLTGYLTGYSIYTKLGLTTQVSNTIQIGRNETRPTLQRGLYKISFVKQKNTITEKNIPFLQILDAIRFIKKIPDTTIDDACKRLFEIVKNSNESDQIQMIRLAKKYPPATRAFLGAMLERVLGNRAVEPLSKSLNPITKYKIGVSSTCLPNATKWNIL</sequence>
<gene>
    <name evidence="1" type="ORF">L21SP5_01076</name>
</gene>
<organism evidence="1 2">
    <name type="scientific">Salinivirga cyanobacteriivorans</name>
    <dbReference type="NCBI Taxonomy" id="1307839"/>
    <lineage>
        <taxon>Bacteria</taxon>
        <taxon>Pseudomonadati</taxon>
        <taxon>Bacteroidota</taxon>
        <taxon>Bacteroidia</taxon>
        <taxon>Bacteroidales</taxon>
        <taxon>Salinivirgaceae</taxon>
        <taxon>Salinivirga</taxon>
    </lineage>
</organism>
<name>A0A0S2HXN6_9BACT</name>
<dbReference type="STRING" id="1307839.L21SP5_01076"/>
<protein>
    <recommendedName>
        <fullName evidence="3">AbiEi antitoxin C-terminal domain-containing protein</fullName>
    </recommendedName>
</protein>
<keyword evidence="2" id="KW-1185">Reference proteome</keyword>
<dbReference type="OrthoDB" id="9798200at2"/>
<dbReference type="InterPro" id="IPR045738">
    <property type="entry name" value="DUF6088"/>
</dbReference>
<dbReference type="PATRIC" id="fig|1307839.3.peg.1164"/>
<evidence type="ECO:0000313" key="1">
    <source>
        <dbReference type="EMBL" id="ALO14740.1"/>
    </source>
</evidence>
<dbReference type="AlphaFoldDB" id="A0A0S2HXN6"/>
<dbReference type="Pfam" id="PF19570">
    <property type="entry name" value="DUF6088"/>
    <property type="match status" value="1"/>
</dbReference>
<accession>A0A0S2HXN6</accession>
<dbReference type="Proteomes" id="UP000064893">
    <property type="component" value="Chromosome"/>
</dbReference>
<proteinExistence type="predicted"/>
<evidence type="ECO:0000313" key="2">
    <source>
        <dbReference type="Proteomes" id="UP000064893"/>
    </source>
</evidence>
<dbReference type="EMBL" id="CP013118">
    <property type="protein sequence ID" value="ALO14740.1"/>
    <property type="molecule type" value="Genomic_DNA"/>
</dbReference>
<reference evidence="1 2" key="1">
    <citation type="submission" date="2015-11" db="EMBL/GenBank/DDBJ databases">
        <title>Description and complete genome sequence of a novel strain predominating in hypersaline microbial mats and representing a new family of the Bacteriodetes phylum.</title>
        <authorList>
            <person name="Spring S."/>
            <person name="Bunk B."/>
            <person name="Sproer C."/>
            <person name="Klenk H.-P."/>
        </authorList>
    </citation>
    <scope>NUCLEOTIDE SEQUENCE [LARGE SCALE GENOMIC DNA]</scope>
    <source>
        <strain evidence="1 2">L21-Spi-D4</strain>
    </source>
</reference>
<dbReference type="KEGG" id="blq:L21SP5_01076"/>
<dbReference type="RefSeq" id="WP_057952255.1">
    <property type="nucleotide sequence ID" value="NZ_CP013118.1"/>
</dbReference>